<dbReference type="EMBL" id="BMOL01000009">
    <property type="protein sequence ID" value="GGL83481.1"/>
    <property type="molecule type" value="Genomic_DNA"/>
</dbReference>
<reference evidence="12" key="1">
    <citation type="journal article" date="2019" name="Int. J. Syst. Evol. Microbiol.">
        <title>The Global Catalogue of Microorganisms (GCM) 10K type strain sequencing project: providing services to taxonomists for standard genome sequencing and annotation.</title>
        <authorList>
            <consortium name="The Broad Institute Genomics Platform"/>
            <consortium name="The Broad Institute Genome Sequencing Center for Infectious Disease"/>
            <person name="Wu L."/>
            <person name="Ma J."/>
        </authorList>
    </citation>
    <scope>NUCLEOTIDE SEQUENCE [LARGE SCALE GENOMIC DNA]</scope>
    <source>
        <strain evidence="12">JCM 15442</strain>
    </source>
</reference>
<comment type="pathway">
    <text evidence="2 8">Glycan biosynthesis; glycogen biosynthesis.</text>
</comment>
<evidence type="ECO:0000256" key="3">
    <source>
        <dbReference type="ARBA" id="ARBA00009000"/>
    </source>
</evidence>
<dbReference type="EC" id="2.4.1.18" evidence="8"/>
<evidence type="ECO:0000313" key="11">
    <source>
        <dbReference type="EMBL" id="GGL83481.1"/>
    </source>
</evidence>
<dbReference type="Pfam" id="PF00128">
    <property type="entry name" value="Alpha-amylase"/>
    <property type="match status" value="1"/>
</dbReference>
<accession>A0ABQ2GB07</accession>
<dbReference type="InterPro" id="IPR044143">
    <property type="entry name" value="GlgB_N_E_set_prok"/>
</dbReference>
<dbReference type="HAMAP" id="MF_00685">
    <property type="entry name" value="GlgB"/>
    <property type="match status" value="1"/>
</dbReference>
<feature type="compositionally biased region" description="Polar residues" evidence="9">
    <location>
        <begin position="704"/>
        <end position="715"/>
    </location>
</feature>
<comment type="subunit">
    <text evidence="8">Monomer.</text>
</comment>
<dbReference type="Gene3D" id="2.60.40.10">
    <property type="entry name" value="Immunoglobulins"/>
    <property type="match status" value="1"/>
</dbReference>
<dbReference type="PANTHER" id="PTHR43651">
    <property type="entry name" value="1,4-ALPHA-GLUCAN-BRANCHING ENZYME"/>
    <property type="match status" value="1"/>
</dbReference>
<keyword evidence="6 8" id="KW-0320">Glycogen biosynthesis</keyword>
<dbReference type="InterPro" id="IPR013783">
    <property type="entry name" value="Ig-like_fold"/>
</dbReference>
<dbReference type="CDD" id="cd11322">
    <property type="entry name" value="AmyAc_Glg_BE"/>
    <property type="match status" value="1"/>
</dbReference>
<dbReference type="Proteomes" id="UP000639973">
    <property type="component" value="Unassembled WGS sequence"/>
</dbReference>
<evidence type="ECO:0000256" key="1">
    <source>
        <dbReference type="ARBA" id="ARBA00000826"/>
    </source>
</evidence>
<feature type="region of interest" description="Disordered" evidence="9">
    <location>
        <begin position="680"/>
        <end position="847"/>
    </location>
</feature>
<evidence type="ECO:0000256" key="9">
    <source>
        <dbReference type="SAM" id="MobiDB-lite"/>
    </source>
</evidence>
<evidence type="ECO:0000256" key="8">
    <source>
        <dbReference type="HAMAP-Rule" id="MF_00685"/>
    </source>
</evidence>
<dbReference type="InterPro" id="IPR017853">
    <property type="entry name" value="GH"/>
</dbReference>
<feature type="active site" description="Proton donor" evidence="8">
    <location>
        <position position="357"/>
    </location>
</feature>
<dbReference type="NCBIfam" id="NF011294">
    <property type="entry name" value="PRK14706.1"/>
    <property type="match status" value="1"/>
</dbReference>
<dbReference type="NCBIfam" id="NF008967">
    <property type="entry name" value="PRK12313.1"/>
    <property type="match status" value="1"/>
</dbReference>
<evidence type="ECO:0000256" key="7">
    <source>
        <dbReference type="ARBA" id="ARBA00023277"/>
    </source>
</evidence>
<evidence type="ECO:0000256" key="4">
    <source>
        <dbReference type="ARBA" id="ARBA00022600"/>
    </source>
</evidence>
<dbReference type="Gene3D" id="3.20.20.80">
    <property type="entry name" value="Glycosidases"/>
    <property type="match status" value="1"/>
</dbReference>
<dbReference type="Pfam" id="PF02922">
    <property type="entry name" value="CBM_48"/>
    <property type="match status" value="1"/>
</dbReference>
<feature type="compositionally biased region" description="Low complexity" evidence="9">
    <location>
        <begin position="749"/>
        <end position="762"/>
    </location>
</feature>
<organism evidence="11 12">
    <name type="scientific">Deinococcus aerolatus</name>
    <dbReference type="NCBI Taxonomy" id="522487"/>
    <lineage>
        <taxon>Bacteria</taxon>
        <taxon>Thermotogati</taxon>
        <taxon>Deinococcota</taxon>
        <taxon>Deinococci</taxon>
        <taxon>Deinococcales</taxon>
        <taxon>Deinococcaceae</taxon>
        <taxon>Deinococcus</taxon>
    </lineage>
</organism>
<keyword evidence="8" id="KW-0328">Glycosyltransferase</keyword>
<sequence>MTSPLPLDHEHLQKLATADLVRPDHLLGAHPATENGVEGVRFALWAPNATHVSVVGDFNDWNGFDNAMNRMDFGCWGVFVPAARHGQRYKFRITGQHGQTQDKMDPYGTYFETRPATGSIVWNQPYEWQDGEWMKQRSAGFDRPVSIYECHAPSWGRRDDGWFLNYRELAHRLGDYVQYMGYTHVELLGVMEHPFDGSWGYQVTGYYAPTSRMGNPEDFKYLVDHLHGMGIGVILDWVPGHFPTDPAGLANFDGGPLFEYADPRKGFHQDWNTLIFDYGRNEVVMFLIGSAVKWLQDFHVDGLRVDAVASMLYLDFSRTEWLPNIHGGRENLEAIAFLKRLNEVTHHMAPGVMMIAEESTSFPGVTTPAPFGLGFDYKWAMGWMNDNLGYFKEDPLWRAHHHHALTFFNVYRTSENYMLAISHDEVVHLKKSMVMKMPGEWYAQRAQYRAFLAMMWTTPGKKLLFMGQEFGQSTEWNHDAELPWYMADQPDHRGIMNLVRRLNELYVSRPDWHVADTREEGMVWISADDAEHSVYAYLRRDPDGNTWSLTVANLTPVYRDLYPVGVPQGGDYRLLLSTDDGEFGGFGTQQPDLTAKAEGWNGQTHHLRLNLPPNSVLVLEPAAFLSPGEVAGTDETPAVQHVEPAPIQRGEREWVGGAPSELAARTAQAQEAEARLIQPEEAREGTPSVHPPVQGGGQAWVGTESASVSEQTPSEGSAGLEAGPEAQATPVELESTRTVTARASRKVTESPAAEPAEGTAAPKSRKPRASRAKKPAVEPEAMADGAEPAKPRRTRKPKAVPEMGADGTPVEGEIAPKPRKSRAKKATAAPEDAPAQSVVAQDTPAEE</sequence>
<dbReference type="Gene3D" id="2.60.40.1180">
    <property type="entry name" value="Golgi alpha-mannosidase II"/>
    <property type="match status" value="1"/>
</dbReference>
<dbReference type="InterPro" id="IPR006407">
    <property type="entry name" value="GlgB"/>
</dbReference>
<dbReference type="Pfam" id="PF02806">
    <property type="entry name" value="Alpha-amylase_C"/>
    <property type="match status" value="1"/>
</dbReference>
<keyword evidence="5 8" id="KW-0808">Transferase</keyword>
<evidence type="ECO:0000313" key="12">
    <source>
        <dbReference type="Proteomes" id="UP000639973"/>
    </source>
</evidence>
<dbReference type="InterPro" id="IPR014756">
    <property type="entry name" value="Ig_E-set"/>
</dbReference>
<dbReference type="SUPFAM" id="SSF81296">
    <property type="entry name" value="E set domains"/>
    <property type="match status" value="1"/>
</dbReference>
<evidence type="ECO:0000256" key="6">
    <source>
        <dbReference type="ARBA" id="ARBA00023056"/>
    </source>
</evidence>
<dbReference type="InterPro" id="IPR006048">
    <property type="entry name" value="A-amylase/branching_C"/>
</dbReference>
<dbReference type="SUPFAM" id="SSF51445">
    <property type="entry name" value="(Trans)glycosidases"/>
    <property type="match status" value="1"/>
</dbReference>
<dbReference type="PANTHER" id="PTHR43651:SF3">
    <property type="entry name" value="1,4-ALPHA-GLUCAN-BRANCHING ENZYME"/>
    <property type="match status" value="1"/>
</dbReference>
<dbReference type="NCBIfam" id="NF003811">
    <property type="entry name" value="PRK05402.1"/>
    <property type="match status" value="1"/>
</dbReference>
<comment type="caution">
    <text evidence="11">The sequence shown here is derived from an EMBL/GenBank/DDBJ whole genome shotgun (WGS) entry which is preliminary data.</text>
</comment>
<proteinExistence type="inferred from homology"/>
<dbReference type="CDD" id="cd02855">
    <property type="entry name" value="E_set_GBE_prok_N"/>
    <property type="match status" value="1"/>
</dbReference>
<evidence type="ECO:0000256" key="2">
    <source>
        <dbReference type="ARBA" id="ARBA00004964"/>
    </source>
</evidence>
<dbReference type="SUPFAM" id="SSF51011">
    <property type="entry name" value="Glycosyl hydrolase domain"/>
    <property type="match status" value="1"/>
</dbReference>
<name>A0ABQ2GB07_9DEIO</name>
<feature type="compositionally biased region" description="Basic residues" evidence="9">
    <location>
        <begin position="763"/>
        <end position="774"/>
    </location>
</feature>
<evidence type="ECO:0000259" key="10">
    <source>
        <dbReference type="SMART" id="SM00642"/>
    </source>
</evidence>
<evidence type="ECO:0000256" key="5">
    <source>
        <dbReference type="ARBA" id="ARBA00022679"/>
    </source>
</evidence>
<dbReference type="InterPro" id="IPR004193">
    <property type="entry name" value="Glyco_hydro_13_N"/>
</dbReference>
<protein>
    <recommendedName>
        <fullName evidence="8">1,4-alpha-glucan branching enzyme GlgB</fullName>
        <ecNumber evidence="8">2.4.1.18</ecNumber>
    </recommendedName>
    <alternativeName>
        <fullName evidence="8">1,4-alpha-D-glucan:1,4-alpha-D-glucan 6-glucosyl-transferase</fullName>
    </alternativeName>
    <alternativeName>
        <fullName evidence="8">Alpha-(1-&gt;4)-glucan branching enzyme</fullName>
    </alternativeName>
    <alternativeName>
        <fullName evidence="8">Glycogen branching enzyme</fullName>
        <shortName evidence="8">BE</shortName>
    </alternativeName>
</protein>
<keyword evidence="7 8" id="KW-0119">Carbohydrate metabolism</keyword>
<keyword evidence="4 8" id="KW-0321">Glycogen metabolism</keyword>
<dbReference type="NCBIfam" id="TIGR01515">
    <property type="entry name" value="branching_enzym"/>
    <property type="match status" value="1"/>
</dbReference>
<gene>
    <name evidence="8 11" type="primary">glgB</name>
    <name evidence="11" type="ORF">GCM10010840_21550</name>
</gene>
<comment type="function">
    <text evidence="8">Catalyzes the formation of the alpha-1,6-glucosidic linkages in glycogen by scission of a 1,4-alpha-linked oligosaccharide from growing alpha-1,4-glucan chains and the subsequent attachment of the oligosaccharide to the alpha-1,6 position.</text>
</comment>
<feature type="active site" description="Nucleophile" evidence="8">
    <location>
        <position position="306"/>
    </location>
</feature>
<dbReference type="SMART" id="SM00642">
    <property type="entry name" value="Aamy"/>
    <property type="match status" value="1"/>
</dbReference>
<keyword evidence="12" id="KW-1185">Reference proteome</keyword>
<dbReference type="InterPro" id="IPR006047">
    <property type="entry name" value="GH13_cat_dom"/>
</dbReference>
<dbReference type="InterPro" id="IPR013780">
    <property type="entry name" value="Glyco_hydro_b"/>
</dbReference>
<feature type="domain" description="Glycosyl hydrolase family 13 catalytic" evidence="10">
    <location>
        <begin position="160"/>
        <end position="500"/>
    </location>
</feature>
<comment type="similarity">
    <text evidence="3 8">Belongs to the glycosyl hydrolase 13 family. GlgB subfamily.</text>
</comment>
<comment type="catalytic activity">
    <reaction evidence="1 8">
        <text>Transfers a segment of a (1-&gt;4)-alpha-D-glucan chain to a primary hydroxy group in a similar glucan chain.</text>
        <dbReference type="EC" id="2.4.1.18"/>
    </reaction>
</comment>